<dbReference type="InterPro" id="IPR004328">
    <property type="entry name" value="BRO1_dom"/>
</dbReference>
<accession>A0A077W9D8</accession>
<gene>
    <name evidence="9" type="ORF">LRAMOSA00103</name>
</gene>
<evidence type="ECO:0000256" key="3">
    <source>
        <dbReference type="ARBA" id="ARBA00022490"/>
    </source>
</evidence>
<organism evidence="9">
    <name type="scientific">Lichtheimia ramosa</name>
    <dbReference type="NCBI Taxonomy" id="688394"/>
    <lineage>
        <taxon>Eukaryota</taxon>
        <taxon>Fungi</taxon>
        <taxon>Fungi incertae sedis</taxon>
        <taxon>Mucoromycota</taxon>
        <taxon>Mucoromycotina</taxon>
        <taxon>Mucoromycetes</taxon>
        <taxon>Mucorales</taxon>
        <taxon>Lichtheimiaceae</taxon>
        <taxon>Lichtheimia</taxon>
    </lineage>
</organism>
<feature type="compositionally biased region" description="Polar residues" evidence="7">
    <location>
        <begin position="950"/>
        <end position="966"/>
    </location>
</feature>
<dbReference type="SMART" id="SM01041">
    <property type="entry name" value="BRO1"/>
    <property type="match status" value="1"/>
</dbReference>
<name>A0A077W9D8_9FUNG</name>
<feature type="compositionally biased region" description="Low complexity" evidence="7">
    <location>
        <begin position="862"/>
        <end position="874"/>
    </location>
</feature>
<keyword evidence="3" id="KW-0963">Cytoplasm</keyword>
<feature type="region of interest" description="Disordered" evidence="7">
    <location>
        <begin position="820"/>
        <end position="1065"/>
    </location>
</feature>
<dbReference type="Gene3D" id="1.20.140.50">
    <property type="entry name" value="alix/aip1 like domains"/>
    <property type="match status" value="1"/>
</dbReference>
<dbReference type="Pfam" id="PF13949">
    <property type="entry name" value="ALIX_LYPXL_bnd"/>
    <property type="match status" value="1"/>
</dbReference>
<proteinExistence type="predicted"/>
<keyword evidence="4" id="KW-0967">Endosome</keyword>
<dbReference type="PANTHER" id="PTHR23030:SF30">
    <property type="entry name" value="TYROSINE-PROTEIN PHOSPHATASE NON-RECEPTOR TYPE 23"/>
    <property type="match status" value="1"/>
</dbReference>
<evidence type="ECO:0000256" key="7">
    <source>
        <dbReference type="SAM" id="MobiDB-lite"/>
    </source>
</evidence>
<dbReference type="Gene3D" id="1.25.40.280">
    <property type="entry name" value="alix/aip1 like domains"/>
    <property type="match status" value="1"/>
</dbReference>
<feature type="region of interest" description="Disordered" evidence="7">
    <location>
        <begin position="788"/>
        <end position="807"/>
    </location>
</feature>
<feature type="coiled-coil region" evidence="6">
    <location>
        <begin position="674"/>
        <end position="701"/>
    </location>
</feature>
<comment type="subcellular location">
    <subcellularLocation>
        <location evidence="2">Cytoplasm</location>
    </subcellularLocation>
    <subcellularLocation>
        <location evidence="1">Endosome</location>
    </subcellularLocation>
</comment>
<dbReference type="GO" id="GO:0043328">
    <property type="term" value="P:protein transport to vacuole involved in ubiquitin-dependent protein catabolic process via the multivesicular body sorting pathway"/>
    <property type="evidence" value="ECO:0007669"/>
    <property type="project" value="TreeGrafter"/>
</dbReference>
<dbReference type="InterPro" id="IPR038499">
    <property type="entry name" value="BRO1_sf"/>
</dbReference>
<sequence length="1065" mass="118943">MAQLQIPFISVPPKRTQDVDWIYPLKHYIAHVYQEDPEKYNEEAHMLNRLRQDTRGAGKDTTGRDLLYRYFGQLELLDLRFPVDEKNVKVLFNWYDAFNGRPTAQYSLAYEKASIIFNIAATLSAIAAIQNRGEAEGRKKAFNYFQAAAGMFQYINDNFLHAPSQDLSRETVKVLTELMLAQAHECFLESSVREKKKDGLVAKLASHTVWVYGNIVDELQDAVSRGAGIDKAWVTLCQIKHKYYQSLAQLHKAATCEAESHYGEQVARLKAGETAAKEASGKLCSSLISQIQSSGNNVDGTLPADSGTVMQEMTKTLAATCEEKCTAATRDNDMIYHDNVPQESILTPIDRLKAVKPTPISDLYGPNDISKVIGPDIFAKLVPLSVHESASMYSEEKAKLLRGESERCDLAKAELQTALDYMKLPGSLDKFTRQQDQSVDDLMVPTKEAKQWADDIASDDARTSIQELMETLEGFKRHASQKLDEATFGLDKEMHACESMRVKYGDQWTQQPSSQITSDFRRDIKNHRTTLQTAAQSDGDILQRYEGVKEDIAVLRQGGKSTALEKVFSDGTSLAFNQDSNKNDAQSLLDLDLPTGSQGSLNDKVKKVESALDKLRRIESERNETLQDLREKTLDDDISNVLILNKKAPNVEQQIFASELEKYQSHQQRITVTIQRQQQAIRELTDAYKSLMEDKEASTLQSRYDRIYAQQRKVVDRLKNAKDRYFNVKEDLTKGIQFYSNACDVIDTLYDNIQRFLRERENERDRLAEQLQSNQTAREQEILKEKLQSYGSAPPAPTTSTSQGTIDNNVSRLAEQTRAMSLGDPNSTPSSYSNMPISQQPYAPSLHNSSGGVGSSVPMYNPAFQQQQQQQPPTASAPPPSAGFGYAGPPPPSLQQQQQQPPLPPKPPSSSQTPTTMLSAPYHHSPTTMQPMSNQSVPPVPPSPSPYGNMPTQQQQQFGNAYTTPISVGVGNRGLDQYYATAPPPPPPLQQQQYQQYSMPMSSHSSGNGVQAPTSQYPTFGMQYQQQPPAHYSQQPPTPQQQQQQQPSGNNPPYWQGSSSGSLLD</sequence>
<feature type="compositionally biased region" description="Polar residues" evidence="7">
    <location>
        <begin position="925"/>
        <end position="935"/>
    </location>
</feature>
<feature type="compositionally biased region" description="Polar residues" evidence="7">
    <location>
        <begin position="1048"/>
        <end position="1065"/>
    </location>
</feature>
<evidence type="ECO:0000256" key="2">
    <source>
        <dbReference type="ARBA" id="ARBA00004496"/>
    </source>
</evidence>
<dbReference type="Pfam" id="PF03097">
    <property type="entry name" value="BRO1"/>
    <property type="match status" value="1"/>
</dbReference>
<feature type="compositionally biased region" description="Polar residues" evidence="7">
    <location>
        <begin position="798"/>
        <end position="807"/>
    </location>
</feature>
<evidence type="ECO:0000259" key="8">
    <source>
        <dbReference type="PROSITE" id="PS51180"/>
    </source>
</evidence>
<dbReference type="EMBL" id="LK023313">
    <property type="protein sequence ID" value="CDS02698.1"/>
    <property type="molecule type" value="Genomic_DNA"/>
</dbReference>
<reference evidence="9" key="1">
    <citation type="journal article" date="2014" name="Genome Announc.">
        <title>De novo whole-genome sequence and genome annotation of Lichtheimia ramosa.</title>
        <authorList>
            <person name="Linde J."/>
            <person name="Schwartze V."/>
            <person name="Binder U."/>
            <person name="Lass-Florl C."/>
            <person name="Voigt K."/>
            <person name="Horn F."/>
        </authorList>
    </citation>
    <scope>NUCLEOTIDE SEQUENCE</scope>
    <source>
        <strain evidence="9">JMRC FSU:6197</strain>
    </source>
</reference>
<feature type="compositionally biased region" description="Low complexity" evidence="7">
    <location>
        <begin position="909"/>
        <end position="919"/>
    </location>
</feature>
<dbReference type="GO" id="GO:0005768">
    <property type="term" value="C:endosome"/>
    <property type="evidence" value="ECO:0007669"/>
    <property type="project" value="UniProtKB-SubCell"/>
</dbReference>
<evidence type="ECO:0000256" key="5">
    <source>
        <dbReference type="ARBA" id="ARBA00041284"/>
    </source>
</evidence>
<feature type="coiled-coil region" evidence="6">
    <location>
        <begin position="746"/>
        <end position="780"/>
    </location>
</feature>
<dbReference type="PANTHER" id="PTHR23030">
    <property type="entry name" value="PCD6 INTERACTING PROTEIN-RELATED"/>
    <property type="match status" value="1"/>
</dbReference>
<feature type="domain" description="BRO1" evidence="8">
    <location>
        <begin position="7"/>
        <end position="415"/>
    </location>
</feature>
<feature type="compositionally biased region" description="Polar residues" evidence="7">
    <location>
        <begin position="824"/>
        <end position="850"/>
    </location>
</feature>
<feature type="compositionally biased region" description="Polar residues" evidence="7">
    <location>
        <begin position="998"/>
        <end position="1028"/>
    </location>
</feature>
<dbReference type="InterPro" id="IPR025304">
    <property type="entry name" value="ALIX_V_dom"/>
</dbReference>
<dbReference type="OrthoDB" id="2141925at2759"/>
<dbReference type="Gene3D" id="1.20.120.560">
    <property type="entry name" value="alix/aip1 in complex with the ypdl late domain"/>
    <property type="match status" value="1"/>
</dbReference>
<evidence type="ECO:0000256" key="1">
    <source>
        <dbReference type="ARBA" id="ARBA00004177"/>
    </source>
</evidence>
<dbReference type="PROSITE" id="PS51180">
    <property type="entry name" value="BRO1"/>
    <property type="match status" value="1"/>
</dbReference>
<protein>
    <recommendedName>
        <fullName evidence="5">BRO domain-containing protein 1</fullName>
    </recommendedName>
</protein>
<dbReference type="CDD" id="cd09242">
    <property type="entry name" value="BRO1_ScBro1_like"/>
    <property type="match status" value="1"/>
</dbReference>
<evidence type="ECO:0000313" key="9">
    <source>
        <dbReference type="EMBL" id="CDS02698.1"/>
    </source>
</evidence>
<evidence type="ECO:0000256" key="4">
    <source>
        <dbReference type="ARBA" id="ARBA00022753"/>
    </source>
</evidence>
<keyword evidence="6" id="KW-0175">Coiled coil</keyword>
<feature type="coiled-coil region" evidence="6">
    <location>
        <begin position="601"/>
        <end position="635"/>
    </location>
</feature>
<evidence type="ECO:0000256" key="6">
    <source>
        <dbReference type="SAM" id="Coils"/>
    </source>
</evidence>
<dbReference type="AlphaFoldDB" id="A0A077W9D8"/>